<feature type="non-terminal residue" evidence="1">
    <location>
        <position position="45"/>
    </location>
</feature>
<accession>A0A381YXQ4</accession>
<dbReference type="AlphaFoldDB" id="A0A381YXQ4"/>
<name>A0A381YXQ4_9ZZZZ</name>
<organism evidence="1">
    <name type="scientific">marine metagenome</name>
    <dbReference type="NCBI Taxonomy" id="408172"/>
    <lineage>
        <taxon>unclassified sequences</taxon>
        <taxon>metagenomes</taxon>
        <taxon>ecological metagenomes</taxon>
    </lineage>
</organism>
<evidence type="ECO:0000313" key="1">
    <source>
        <dbReference type="EMBL" id="SVA81808.1"/>
    </source>
</evidence>
<gene>
    <name evidence="1" type="ORF">METZ01_LOCUS134662</name>
</gene>
<reference evidence="1" key="1">
    <citation type="submission" date="2018-05" db="EMBL/GenBank/DDBJ databases">
        <authorList>
            <person name="Lanie J.A."/>
            <person name="Ng W.-L."/>
            <person name="Kazmierczak K.M."/>
            <person name="Andrzejewski T.M."/>
            <person name="Davidsen T.M."/>
            <person name="Wayne K.J."/>
            <person name="Tettelin H."/>
            <person name="Glass J.I."/>
            <person name="Rusch D."/>
            <person name="Podicherti R."/>
            <person name="Tsui H.-C.T."/>
            <person name="Winkler M.E."/>
        </authorList>
    </citation>
    <scope>NUCLEOTIDE SEQUENCE</scope>
</reference>
<feature type="non-terminal residue" evidence="1">
    <location>
        <position position="1"/>
    </location>
</feature>
<proteinExistence type="predicted"/>
<protein>
    <submittedName>
        <fullName evidence="1">Uncharacterized protein</fullName>
    </submittedName>
</protein>
<dbReference type="EMBL" id="UINC01019329">
    <property type="protein sequence ID" value="SVA81808.1"/>
    <property type="molecule type" value="Genomic_DNA"/>
</dbReference>
<sequence>VLVDIIMRALIFFLFLIICTPAISKGYDVFSIGLFDIKFDGSETN</sequence>